<dbReference type="PANTHER" id="PTHR42825:SF7">
    <property type="entry name" value="BRANCHED-CHAIN-AMINO-ACID AMINOTRANSFERASE"/>
    <property type="match status" value="1"/>
</dbReference>
<comment type="pathway">
    <text evidence="4">Amino-acid biosynthesis; L-valine biosynthesis; L-valine from pyruvate: step 4/4.</text>
</comment>
<evidence type="ECO:0000256" key="1">
    <source>
        <dbReference type="ARBA" id="ARBA00001933"/>
    </source>
</evidence>
<evidence type="ECO:0000256" key="7">
    <source>
        <dbReference type="ARBA" id="ARBA00013053"/>
    </source>
</evidence>
<dbReference type="NCBIfam" id="TIGR01123">
    <property type="entry name" value="ilvE_II"/>
    <property type="match status" value="1"/>
</dbReference>
<keyword evidence="15" id="KW-1185">Reference proteome</keyword>
<evidence type="ECO:0000256" key="2">
    <source>
        <dbReference type="ARBA" id="ARBA00003109"/>
    </source>
</evidence>
<dbReference type="Proteomes" id="UP000595498">
    <property type="component" value="Chromosome"/>
</dbReference>
<evidence type="ECO:0000313" key="14">
    <source>
        <dbReference type="EMBL" id="QQT51465.1"/>
    </source>
</evidence>
<evidence type="ECO:0000256" key="9">
    <source>
        <dbReference type="ARBA" id="ARBA00022679"/>
    </source>
</evidence>
<evidence type="ECO:0000256" key="13">
    <source>
        <dbReference type="ARBA" id="ARBA00049229"/>
    </source>
</evidence>
<comment type="pathway">
    <text evidence="5">Amino-acid biosynthesis; L-leucine biosynthesis; L-leucine from 3-methyl-2-oxobutanoate: step 4/4.</text>
</comment>
<organism evidence="14 15">
    <name type="scientific">Sphingobacterium multivorum</name>
    <dbReference type="NCBI Taxonomy" id="28454"/>
    <lineage>
        <taxon>Bacteria</taxon>
        <taxon>Pseudomonadati</taxon>
        <taxon>Bacteroidota</taxon>
        <taxon>Sphingobacteriia</taxon>
        <taxon>Sphingobacteriales</taxon>
        <taxon>Sphingobacteriaceae</taxon>
        <taxon>Sphingobacterium</taxon>
    </lineage>
</organism>
<dbReference type="InterPro" id="IPR043131">
    <property type="entry name" value="BCAT-like_N"/>
</dbReference>
<dbReference type="InterPro" id="IPR043132">
    <property type="entry name" value="BCAT-like_C"/>
</dbReference>
<name>A0ABX7CHH4_SPHMU</name>
<protein>
    <recommendedName>
        <fullName evidence="7">branched-chain-amino-acid transaminase</fullName>
        <ecNumber evidence="7">2.6.1.42</ecNumber>
    </recommendedName>
</protein>
<proteinExistence type="inferred from homology"/>
<comment type="catalytic activity">
    <reaction evidence="13">
        <text>L-leucine + 2-oxoglutarate = 4-methyl-2-oxopentanoate + L-glutamate</text>
        <dbReference type="Rhea" id="RHEA:18321"/>
        <dbReference type="ChEBI" id="CHEBI:16810"/>
        <dbReference type="ChEBI" id="CHEBI:17865"/>
        <dbReference type="ChEBI" id="CHEBI:29985"/>
        <dbReference type="ChEBI" id="CHEBI:57427"/>
        <dbReference type="EC" id="2.6.1.42"/>
    </reaction>
</comment>
<gene>
    <name evidence="14" type="ORF">I6I98_14275</name>
</gene>
<evidence type="ECO:0000313" key="15">
    <source>
        <dbReference type="Proteomes" id="UP000595498"/>
    </source>
</evidence>
<evidence type="ECO:0000256" key="11">
    <source>
        <dbReference type="ARBA" id="ARBA00048212"/>
    </source>
</evidence>
<accession>A0ABX7CHH4</accession>
<keyword evidence="8 14" id="KW-0032">Aminotransferase</keyword>
<dbReference type="CDD" id="cd01557">
    <property type="entry name" value="BCAT_beta_family"/>
    <property type="match status" value="1"/>
</dbReference>
<dbReference type="Gene3D" id="3.20.10.10">
    <property type="entry name" value="D-amino Acid Aminotransferase, subunit A, domain 2"/>
    <property type="match status" value="1"/>
</dbReference>
<dbReference type="PANTHER" id="PTHR42825">
    <property type="entry name" value="AMINO ACID AMINOTRANSFERASE"/>
    <property type="match status" value="1"/>
</dbReference>
<dbReference type="InterPro" id="IPR033939">
    <property type="entry name" value="BCAT_family"/>
</dbReference>
<dbReference type="SUPFAM" id="SSF56752">
    <property type="entry name" value="D-aminoacid aminotransferase-like PLP-dependent enzymes"/>
    <property type="match status" value="1"/>
</dbReference>
<dbReference type="InterPro" id="IPR036038">
    <property type="entry name" value="Aminotransferase-like"/>
</dbReference>
<dbReference type="Gene3D" id="3.30.470.10">
    <property type="match status" value="1"/>
</dbReference>
<dbReference type="Pfam" id="PF01063">
    <property type="entry name" value="Aminotran_4"/>
    <property type="match status" value="1"/>
</dbReference>
<comment type="pathway">
    <text evidence="3">Amino-acid biosynthesis; L-isoleucine biosynthesis; L-isoleucine from 2-oxobutanoate: step 4/4.</text>
</comment>
<keyword evidence="10" id="KW-0663">Pyridoxal phosphate</keyword>
<comment type="catalytic activity">
    <reaction evidence="12">
        <text>L-isoleucine + 2-oxoglutarate = (S)-3-methyl-2-oxopentanoate + L-glutamate</text>
        <dbReference type="Rhea" id="RHEA:24801"/>
        <dbReference type="ChEBI" id="CHEBI:16810"/>
        <dbReference type="ChEBI" id="CHEBI:29985"/>
        <dbReference type="ChEBI" id="CHEBI:35146"/>
        <dbReference type="ChEBI" id="CHEBI:58045"/>
        <dbReference type="EC" id="2.6.1.42"/>
    </reaction>
</comment>
<evidence type="ECO:0000256" key="8">
    <source>
        <dbReference type="ARBA" id="ARBA00022576"/>
    </source>
</evidence>
<dbReference type="InterPro" id="IPR005786">
    <property type="entry name" value="B_amino_transII"/>
</dbReference>
<evidence type="ECO:0000256" key="12">
    <source>
        <dbReference type="ARBA" id="ARBA00048798"/>
    </source>
</evidence>
<dbReference type="PIRSF" id="PIRSF006468">
    <property type="entry name" value="BCAT1"/>
    <property type="match status" value="1"/>
</dbReference>
<evidence type="ECO:0000256" key="6">
    <source>
        <dbReference type="ARBA" id="ARBA00009320"/>
    </source>
</evidence>
<dbReference type="NCBIfam" id="NF009897">
    <property type="entry name" value="PRK13357.1"/>
    <property type="match status" value="1"/>
</dbReference>
<comment type="catalytic activity">
    <reaction evidence="11">
        <text>L-valine + 2-oxoglutarate = 3-methyl-2-oxobutanoate + L-glutamate</text>
        <dbReference type="Rhea" id="RHEA:24813"/>
        <dbReference type="ChEBI" id="CHEBI:11851"/>
        <dbReference type="ChEBI" id="CHEBI:16810"/>
        <dbReference type="ChEBI" id="CHEBI:29985"/>
        <dbReference type="ChEBI" id="CHEBI:57762"/>
        <dbReference type="EC" id="2.6.1.42"/>
    </reaction>
</comment>
<dbReference type="InterPro" id="IPR001544">
    <property type="entry name" value="Aminotrans_IV"/>
</dbReference>
<evidence type="ECO:0000256" key="4">
    <source>
        <dbReference type="ARBA" id="ARBA00004931"/>
    </source>
</evidence>
<sequence>MEIKEKSDRKATKFFDTKGIEFGEVFSNHILISEYKDGKWSEPIVKPYDKIELQPSISALHYGQSIFEGFKAFRVDENTINIFRPFMNFERFNQSARRLSMPEIPEEIFINGIKDLIKIDNFFVPDLPESSLYIRPLMFATENTLSVRPSKTYKFIVLTCPVGKYYSSPLKMLIETKYARAATGGVGTCKNSGNYAASFLPTVLANQRGFDQVIWTDSEKHEYIEEAGIANLMLIKNGVMIVPESPNILQGITRNSVIEIAKYLNIPIETRIVSVNELMDGIKDQSITEVFATGTAAKIAHIVAIGFNNNFIEIPEVDNKFSNKILKILTSIQQGDQKDIFGWITPMYIKQKISNF</sequence>
<comment type="cofactor">
    <cofactor evidence="1">
        <name>pyridoxal 5'-phosphate</name>
        <dbReference type="ChEBI" id="CHEBI:597326"/>
    </cofactor>
</comment>
<evidence type="ECO:0000256" key="10">
    <source>
        <dbReference type="ARBA" id="ARBA00022898"/>
    </source>
</evidence>
<dbReference type="EC" id="2.6.1.42" evidence="7"/>
<evidence type="ECO:0000256" key="5">
    <source>
        <dbReference type="ARBA" id="ARBA00005072"/>
    </source>
</evidence>
<dbReference type="GO" id="GO:0004084">
    <property type="term" value="F:branched-chain-amino-acid transaminase activity"/>
    <property type="evidence" value="ECO:0007669"/>
    <property type="project" value="UniProtKB-EC"/>
</dbReference>
<comment type="function">
    <text evidence="2">Acts on leucine, isoleucine and valine.</text>
</comment>
<dbReference type="EMBL" id="CP068224">
    <property type="protein sequence ID" value="QQT51465.1"/>
    <property type="molecule type" value="Genomic_DNA"/>
</dbReference>
<reference evidence="14 15" key="1">
    <citation type="submission" date="2021-01" db="EMBL/GenBank/DDBJ databases">
        <title>FDA dAtabase for Regulatory Grade micrObial Sequences (FDA-ARGOS): Supporting development and validation of Infectious Disease Dx tests.</title>
        <authorList>
            <person name="Sproer C."/>
            <person name="Gronow S."/>
            <person name="Severitt S."/>
            <person name="Schroder I."/>
            <person name="Tallon L."/>
            <person name="Sadzewicz L."/>
            <person name="Zhao X."/>
            <person name="Boylan J."/>
            <person name="Ott S."/>
            <person name="Bowen H."/>
            <person name="Vavikolanu K."/>
            <person name="Mehta A."/>
            <person name="Aluvathingal J."/>
            <person name="Nadendla S."/>
            <person name="Lowell S."/>
            <person name="Myers T."/>
            <person name="Yan Y."/>
            <person name="Sichtig H."/>
        </authorList>
    </citation>
    <scope>NUCLEOTIDE SEQUENCE [LARGE SCALE GENOMIC DNA]</scope>
    <source>
        <strain evidence="14 15">FDAARGOS_1141</strain>
    </source>
</reference>
<comment type="similarity">
    <text evidence="6">Belongs to the class-IV pyridoxal-phosphate-dependent aminotransferase family.</text>
</comment>
<keyword evidence="9 14" id="KW-0808">Transferase</keyword>
<evidence type="ECO:0000256" key="3">
    <source>
        <dbReference type="ARBA" id="ARBA00004824"/>
    </source>
</evidence>